<dbReference type="InterPro" id="IPR004014">
    <property type="entry name" value="ATPase_P-typ_cation-transptr_N"/>
</dbReference>
<protein>
    <recommendedName>
        <fullName evidence="2">Cation-transporting P-type ATPase N-terminal domain-containing protein</fullName>
    </recommendedName>
</protein>
<organism evidence="3 4">
    <name type="scientific">Ancylostoma ceylanicum</name>
    <dbReference type="NCBI Taxonomy" id="53326"/>
    <lineage>
        <taxon>Eukaryota</taxon>
        <taxon>Metazoa</taxon>
        <taxon>Ecdysozoa</taxon>
        <taxon>Nematoda</taxon>
        <taxon>Chromadorea</taxon>
        <taxon>Rhabditida</taxon>
        <taxon>Rhabditina</taxon>
        <taxon>Rhabditomorpha</taxon>
        <taxon>Strongyloidea</taxon>
        <taxon>Ancylostomatidae</taxon>
        <taxon>Ancylostomatinae</taxon>
        <taxon>Ancylostoma</taxon>
    </lineage>
</organism>
<sequence>MPAKEGKSIWELIFEQLDDLFVKILLLAALISFVTLLRTTNNLDMQAQGGSGSTDLTTEIQFRSALFEEVD</sequence>
<reference evidence="3 4" key="1">
    <citation type="submission" date="2013-05" db="EMBL/GenBank/DDBJ databases">
        <title>Draft genome of the parasitic nematode Anyclostoma ceylanicum.</title>
        <authorList>
            <person name="Mitreva M."/>
        </authorList>
    </citation>
    <scope>NUCLEOTIDE SEQUENCE [LARGE SCALE GENOMIC DNA]</scope>
</reference>
<evidence type="ECO:0000256" key="1">
    <source>
        <dbReference type="SAM" id="Phobius"/>
    </source>
</evidence>
<dbReference type="EMBL" id="KE125031">
    <property type="protein sequence ID" value="EPB72678.1"/>
    <property type="molecule type" value="Genomic_DNA"/>
</dbReference>
<dbReference type="AlphaFoldDB" id="A0A0D6LN93"/>
<dbReference type="Proteomes" id="UP000054495">
    <property type="component" value="Unassembled WGS sequence"/>
</dbReference>
<evidence type="ECO:0000259" key="2">
    <source>
        <dbReference type="Pfam" id="PF00690"/>
    </source>
</evidence>
<proteinExistence type="predicted"/>
<keyword evidence="1" id="KW-1133">Transmembrane helix</keyword>
<feature type="transmembrane region" description="Helical" evidence="1">
    <location>
        <begin position="20"/>
        <end position="37"/>
    </location>
</feature>
<dbReference type="Gene3D" id="1.20.1110.10">
    <property type="entry name" value="Calcium-transporting ATPase, transmembrane domain"/>
    <property type="match status" value="1"/>
</dbReference>
<dbReference type="InterPro" id="IPR023298">
    <property type="entry name" value="ATPase_P-typ_TM_dom_sf"/>
</dbReference>
<evidence type="ECO:0000313" key="3">
    <source>
        <dbReference type="EMBL" id="EPB72678.1"/>
    </source>
</evidence>
<gene>
    <name evidence="3" type="ORF">ANCCEY_08231</name>
</gene>
<keyword evidence="4" id="KW-1185">Reference proteome</keyword>
<name>A0A0D6LN93_9BILA</name>
<dbReference type="SUPFAM" id="SSF81665">
    <property type="entry name" value="Calcium ATPase, transmembrane domain M"/>
    <property type="match status" value="1"/>
</dbReference>
<keyword evidence="1" id="KW-0812">Transmembrane</keyword>
<dbReference type="Pfam" id="PF00690">
    <property type="entry name" value="Cation_ATPase_N"/>
    <property type="match status" value="1"/>
</dbReference>
<dbReference type="Gene3D" id="2.70.150.10">
    <property type="entry name" value="Calcium-transporting ATPase, cytoplasmic transduction domain A"/>
    <property type="match status" value="1"/>
</dbReference>
<feature type="domain" description="Cation-transporting P-type ATPase N-terminal" evidence="2">
    <location>
        <begin position="1"/>
        <end position="32"/>
    </location>
</feature>
<evidence type="ECO:0000313" key="4">
    <source>
        <dbReference type="Proteomes" id="UP000054495"/>
    </source>
</evidence>
<keyword evidence="1" id="KW-0472">Membrane</keyword>
<accession>A0A0D6LN93</accession>